<proteinExistence type="inferred from homology"/>
<dbReference type="InterPro" id="IPR051910">
    <property type="entry name" value="ComF/GntX_DNA_util-trans"/>
</dbReference>
<sequence>MGSTCGICASAINDATHEQLNDSLQCGECVTNPPLYTKLVAATRYQFPVDKALSDLKFNKQLHYARSLTSVLERRIRLSYEETPYPKALIPIPLHPKRLNERGFNQSDIIAKHLSNAMGIPPNKALSRVKDTPHQVGLSEKQRRQNLKDAFQLEEGLPKHIALVDDVVTTGSTVNEAAKLCLSAGVERVDIWCLAKT</sequence>
<dbReference type="PANTHER" id="PTHR47505:SF1">
    <property type="entry name" value="DNA UTILIZATION PROTEIN YHGH"/>
    <property type="match status" value="1"/>
</dbReference>
<dbReference type="Pfam" id="PF00156">
    <property type="entry name" value="Pribosyltran"/>
    <property type="match status" value="1"/>
</dbReference>
<dbReference type="InterPro" id="IPR000836">
    <property type="entry name" value="PRTase_dom"/>
</dbReference>
<dbReference type="InterPro" id="IPR029057">
    <property type="entry name" value="PRTase-like"/>
</dbReference>
<reference evidence="4" key="1">
    <citation type="journal article" date="2019" name="Int. J. Syst. Evol. Microbiol.">
        <title>The Global Catalogue of Microorganisms (GCM) 10K type strain sequencing project: providing services to taxonomists for standard genome sequencing and annotation.</title>
        <authorList>
            <consortium name="The Broad Institute Genomics Platform"/>
            <consortium name="The Broad Institute Genome Sequencing Center for Infectious Disease"/>
            <person name="Wu L."/>
            <person name="Ma J."/>
        </authorList>
    </citation>
    <scope>NUCLEOTIDE SEQUENCE [LARGE SCALE GENOMIC DNA]</scope>
    <source>
        <strain evidence="4">JCM 17728</strain>
    </source>
</reference>
<evidence type="ECO:0000259" key="2">
    <source>
        <dbReference type="Pfam" id="PF00156"/>
    </source>
</evidence>
<dbReference type="EMBL" id="BAABFV010000001">
    <property type="protein sequence ID" value="GAA4358013.1"/>
    <property type="molecule type" value="Genomic_DNA"/>
</dbReference>
<gene>
    <name evidence="3" type="ORF">GCM10023151_07620</name>
</gene>
<feature type="domain" description="Phosphoribosyltransferase" evidence="2">
    <location>
        <begin position="111"/>
        <end position="195"/>
    </location>
</feature>
<dbReference type="PANTHER" id="PTHR47505">
    <property type="entry name" value="DNA UTILIZATION PROTEIN YHGH"/>
    <property type="match status" value="1"/>
</dbReference>
<dbReference type="CDD" id="cd06223">
    <property type="entry name" value="PRTases_typeI"/>
    <property type="match status" value="1"/>
</dbReference>
<evidence type="ECO:0000313" key="4">
    <source>
        <dbReference type="Proteomes" id="UP001501011"/>
    </source>
</evidence>
<name>A0ABP8IFY6_9GAMM</name>
<evidence type="ECO:0000256" key="1">
    <source>
        <dbReference type="ARBA" id="ARBA00008007"/>
    </source>
</evidence>
<comment type="similarity">
    <text evidence="1">Belongs to the ComF/GntX family.</text>
</comment>
<protein>
    <submittedName>
        <fullName evidence="3">ComF family protein</fullName>
    </submittedName>
</protein>
<accession>A0ABP8IFY6</accession>
<evidence type="ECO:0000313" key="3">
    <source>
        <dbReference type="EMBL" id="GAA4358013.1"/>
    </source>
</evidence>
<dbReference type="Proteomes" id="UP001501011">
    <property type="component" value="Unassembled WGS sequence"/>
</dbReference>
<dbReference type="SUPFAM" id="SSF53271">
    <property type="entry name" value="PRTase-like"/>
    <property type="match status" value="1"/>
</dbReference>
<comment type="caution">
    <text evidence="3">The sequence shown here is derived from an EMBL/GenBank/DDBJ whole genome shotgun (WGS) entry which is preliminary data.</text>
</comment>
<dbReference type="Gene3D" id="3.40.50.2020">
    <property type="match status" value="1"/>
</dbReference>
<organism evidence="3 4">
    <name type="scientific">Kangiella marina</name>
    <dbReference type="NCBI Taxonomy" id="1079178"/>
    <lineage>
        <taxon>Bacteria</taxon>
        <taxon>Pseudomonadati</taxon>
        <taxon>Pseudomonadota</taxon>
        <taxon>Gammaproteobacteria</taxon>
        <taxon>Kangiellales</taxon>
        <taxon>Kangiellaceae</taxon>
        <taxon>Kangiella</taxon>
    </lineage>
</organism>
<keyword evidence="4" id="KW-1185">Reference proteome</keyword>